<comment type="caution">
    <text evidence="6">The sequence shown here is derived from an EMBL/GenBank/DDBJ whole genome shotgun (WGS) entry which is preliminary data.</text>
</comment>
<dbReference type="Gene3D" id="2.30.30.40">
    <property type="entry name" value="SH3 Domains"/>
    <property type="match status" value="1"/>
</dbReference>
<sequence length="249" mass="28256">MKNIVVYLFLLISQVFLAQNGFEKGNALYQKGQYQEAILSYESVIKDNKQHSAELYFNLGNCYYKLNKVAPSIYNYEKALVLNPNDTETLNNLKFAKKLTIDEIKEVPKVGFAKLLHNFTSVFHYNTWALISVGIAFAFLLSFIGYYFSQLTLSKRIYFIVMFILLFALLITVSAGISEKNQFDNDRPAIVFAEISEVRSEPQKAGSSILLLHEGAKVYVIQSLGSWKKIELTDGTEGWIDASAIKEVK</sequence>
<keyword evidence="4" id="KW-1133">Transmembrane helix</keyword>
<dbReference type="SMART" id="SM00028">
    <property type="entry name" value="TPR"/>
    <property type="match status" value="2"/>
</dbReference>
<proteinExistence type="predicted"/>
<dbReference type="InterPro" id="IPR011990">
    <property type="entry name" value="TPR-like_helical_dom_sf"/>
</dbReference>
<evidence type="ECO:0000256" key="3">
    <source>
        <dbReference type="PROSITE-ProRule" id="PRU00339"/>
    </source>
</evidence>
<accession>A0ABU1Y5X7</accession>
<dbReference type="InterPro" id="IPR051685">
    <property type="entry name" value="Ycf3/AcsC/BcsC/TPR_MFPF"/>
</dbReference>
<feature type="repeat" description="TPR" evidence="3">
    <location>
        <begin position="53"/>
        <end position="86"/>
    </location>
</feature>
<reference evidence="6 7" key="1">
    <citation type="submission" date="2023-07" db="EMBL/GenBank/DDBJ databases">
        <title>Sorghum-associated microbial communities from plants grown in Nebraska, USA.</title>
        <authorList>
            <person name="Schachtman D."/>
        </authorList>
    </citation>
    <scope>NUCLEOTIDE SEQUENCE [LARGE SCALE GENOMIC DNA]</scope>
    <source>
        <strain evidence="6 7">4129</strain>
    </source>
</reference>
<keyword evidence="7" id="KW-1185">Reference proteome</keyword>
<name>A0ABU1Y5X7_9FLAO</name>
<dbReference type="InterPro" id="IPR019734">
    <property type="entry name" value="TPR_rpt"/>
</dbReference>
<gene>
    <name evidence="6" type="ORF">J2W48_001563</name>
</gene>
<keyword evidence="2 3" id="KW-0802">TPR repeat</keyword>
<dbReference type="Pfam" id="PF06347">
    <property type="entry name" value="SH3_4"/>
    <property type="match status" value="1"/>
</dbReference>
<feature type="signal peptide" evidence="5">
    <location>
        <begin position="1"/>
        <end position="18"/>
    </location>
</feature>
<dbReference type="PANTHER" id="PTHR44943:SF8">
    <property type="entry name" value="TPR REPEAT-CONTAINING PROTEIN MJ0263"/>
    <property type="match status" value="1"/>
</dbReference>
<keyword evidence="4" id="KW-0472">Membrane</keyword>
<evidence type="ECO:0000256" key="1">
    <source>
        <dbReference type="ARBA" id="ARBA00022737"/>
    </source>
</evidence>
<keyword evidence="1" id="KW-0677">Repeat</keyword>
<evidence type="ECO:0000313" key="6">
    <source>
        <dbReference type="EMBL" id="MDR7209625.1"/>
    </source>
</evidence>
<keyword evidence="4" id="KW-0812">Transmembrane</keyword>
<dbReference type="RefSeq" id="WP_310280038.1">
    <property type="nucleotide sequence ID" value="NZ_JAVDWQ010000004.1"/>
</dbReference>
<protein>
    <submittedName>
        <fullName evidence="6">Tetratricopeptide (TPR) repeat protein</fullName>
    </submittedName>
</protein>
<dbReference type="PROSITE" id="PS50005">
    <property type="entry name" value="TPR"/>
    <property type="match status" value="1"/>
</dbReference>
<organism evidence="6 7">
    <name type="scientific">Flavobacterium piscis</name>
    <dbReference type="NCBI Taxonomy" id="1114874"/>
    <lineage>
        <taxon>Bacteria</taxon>
        <taxon>Pseudomonadati</taxon>
        <taxon>Bacteroidota</taxon>
        <taxon>Flavobacteriia</taxon>
        <taxon>Flavobacteriales</taxon>
        <taxon>Flavobacteriaceae</taxon>
        <taxon>Flavobacterium</taxon>
    </lineage>
</organism>
<dbReference type="Proteomes" id="UP001269081">
    <property type="component" value="Unassembled WGS sequence"/>
</dbReference>
<dbReference type="InterPro" id="IPR010466">
    <property type="entry name" value="DUF1058"/>
</dbReference>
<dbReference type="EMBL" id="JAVDWQ010000004">
    <property type="protein sequence ID" value="MDR7209625.1"/>
    <property type="molecule type" value="Genomic_DNA"/>
</dbReference>
<feature type="chain" id="PRO_5046707153" evidence="5">
    <location>
        <begin position="19"/>
        <end position="249"/>
    </location>
</feature>
<evidence type="ECO:0000256" key="4">
    <source>
        <dbReference type="SAM" id="Phobius"/>
    </source>
</evidence>
<dbReference type="PANTHER" id="PTHR44943">
    <property type="entry name" value="CELLULOSE SYNTHASE OPERON PROTEIN C"/>
    <property type="match status" value="1"/>
</dbReference>
<dbReference type="Pfam" id="PF13414">
    <property type="entry name" value="TPR_11"/>
    <property type="match status" value="1"/>
</dbReference>
<dbReference type="PROSITE" id="PS50293">
    <property type="entry name" value="TPR_REGION"/>
    <property type="match status" value="1"/>
</dbReference>
<evidence type="ECO:0000256" key="5">
    <source>
        <dbReference type="SAM" id="SignalP"/>
    </source>
</evidence>
<dbReference type="SUPFAM" id="SSF48452">
    <property type="entry name" value="TPR-like"/>
    <property type="match status" value="1"/>
</dbReference>
<feature type="transmembrane region" description="Helical" evidence="4">
    <location>
        <begin position="157"/>
        <end position="177"/>
    </location>
</feature>
<feature type="transmembrane region" description="Helical" evidence="4">
    <location>
        <begin position="128"/>
        <end position="148"/>
    </location>
</feature>
<keyword evidence="5" id="KW-0732">Signal</keyword>
<evidence type="ECO:0000256" key="2">
    <source>
        <dbReference type="ARBA" id="ARBA00022803"/>
    </source>
</evidence>
<dbReference type="Gene3D" id="1.25.40.10">
    <property type="entry name" value="Tetratricopeptide repeat domain"/>
    <property type="match status" value="1"/>
</dbReference>
<evidence type="ECO:0000313" key="7">
    <source>
        <dbReference type="Proteomes" id="UP001269081"/>
    </source>
</evidence>